<keyword evidence="4" id="KW-0276">Fatty acid metabolism</keyword>
<dbReference type="EMBL" id="NTFH01000003">
    <property type="protein sequence ID" value="PHQ16906.1"/>
    <property type="molecule type" value="Genomic_DNA"/>
</dbReference>
<sequence>MNHLAHLFLAPDSREARIGSVLGDFARGIRPEQLPAPVARGLRHHRAVDAFTDQHPEVLASKELFSTQRRRFAGIALDVLYDHYLLRHWHRFSSADNDRFIRGVYQDFQESEHLMPDAMITVTRRMVSHDWFGAYREMDNIGYALDRIAGRIRFANSFRGAIAEIRQNDRELERRFLKFFPQLVEFAKDY</sequence>
<protein>
    <submittedName>
        <fullName evidence="5">ACP phosphodiesterase</fullName>
    </submittedName>
</protein>
<dbReference type="GO" id="GO:0008770">
    <property type="term" value="F:[acyl-carrier-protein] phosphodiesterase activity"/>
    <property type="evidence" value="ECO:0007669"/>
    <property type="project" value="InterPro"/>
</dbReference>
<evidence type="ECO:0000256" key="3">
    <source>
        <dbReference type="ARBA" id="ARBA00023098"/>
    </source>
</evidence>
<dbReference type="Proteomes" id="UP000231409">
    <property type="component" value="Unassembled WGS sequence"/>
</dbReference>
<dbReference type="RefSeq" id="WP_099613157.1">
    <property type="nucleotide sequence ID" value="NZ_KZ319367.1"/>
</dbReference>
<dbReference type="PANTHER" id="PTHR38764">
    <property type="entry name" value="ACYL CARRIER PROTEIN PHOSPHODIESTERASE"/>
    <property type="match status" value="1"/>
</dbReference>
<comment type="caution">
    <text evidence="5">The sequence shown here is derived from an EMBL/GenBank/DDBJ whole genome shotgun (WGS) entry which is preliminary data.</text>
</comment>
<organism evidence="5 6">
    <name type="scientific">Marinobacter profundi</name>
    <dbReference type="NCBI Taxonomy" id="2666256"/>
    <lineage>
        <taxon>Bacteria</taxon>
        <taxon>Pseudomonadati</taxon>
        <taxon>Pseudomonadota</taxon>
        <taxon>Gammaproteobacteria</taxon>
        <taxon>Pseudomonadales</taxon>
        <taxon>Marinobacteraceae</taxon>
        <taxon>Marinobacter</taxon>
    </lineage>
</organism>
<accession>A0A2G1UQX7</accession>
<dbReference type="InterPro" id="IPR007431">
    <property type="entry name" value="ACP_PD"/>
</dbReference>
<dbReference type="GO" id="GO:0006633">
    <property type="term" value="P:fatty acid biosynthetic process"/>
    <property type="evidence" value="ECO:0007669"/>
    <property type="project" value="UniProtKB-KW"/>
</dbReference>
<name>A0A2G1UQX7_9GAMM</name>
<keyword evidence="2" id="KW-0378">Hydrolase</keyword>
<dbReference type="AlphaFoldDB" id="A0A2G1UQX7"/>
<keyword evidence="1" id="KW-0444">Lipid biosynthesis</keyword>
<proteinExistence type="predicted"/>
<evidence type="ECO:0000256" key="4">
    <source>
        <dbReference type="ARBA" id="ARBA00023160"/>
    </source>
</evidence>
<evidence type="ECO:0000256" key="2">
    <source>
        <dbReference type="ARBA" id="ARBA00022801"/>
    </source>
</evidence>
<reference evidence="5 6" key="1">
    <citation type="submission" date="2017-09" db="EMBL/GenBank/DDBJ databases">
        <title>The draft genome sequences of Marinobacter sp. PWS21.</title>
        <authorList>
            <person name="Cao J."/>
        </authorList>
    </citation>
    <scope>NUCLEOTIDE SEQUENCE [LARGE SCALE GENOMIC DNA]</scope>
    <source>
        <strain evidence="5 6">PWS21</strain>
    </source>
</reference>
<evidence type="ECO:0000313" key="5">
    <source>
        <dbReference type="EMBL" id="PHQ16906.1"/>
    </source>
</evidence>
<evidence type="ECO:0000313" key="6">
    <source>
        <dbReference type="Proteomes" id="UP000231409"/>
    </source>
</evidence>
<dbReference type="PIRSF" id="PIRSF011489">
    <property type="entry name" value="DUF479"/>
    <property type="match status" value="1"/>
</dbReference>
<dbReference type="PANTHER" id="PTHR38764:SF1">
    <property type="entry name" value="ACYL CARRIER PROTEIN PHOSPHODIESTERASE"/>
    <property type="match status" value="1"/>
</dbReference>
<gene>
    <name evidence="5" type="ORF">CLH61_02780</name>
</gene>
<keyword evidence="4" id="KW-0275">Fatty acid biosynthesis</keyword>
<keyword evidence="6" id="KW-1185">Reference proteome</keyword>
<keyword evidence="3" id="KW-0443">Lipid metabolism</keyword>
<evidence type="ECO:0000256" key="1">
    <source>
        <dbReference type="ARBA" id="ARBA00022516"/>
    </source>
</evidence>
<dbReference type="Pfam" id="PF04336">
    <property type="entry name" value="ACP_PD"/>
    <property type="match status" value="1"/>
</dbReference>